<name>A0A6C1C6Z8_9ACTN</name>
<dbReference type="Proteomes" id="UP000298111">
    <property type="component" value="Unassembled WGS sequence"/>
</dbReference>
<evidence type="ECO:0000313" key="2">
    <source>
        <dbReference type="EMBL" id="TGG81624.1"/>
    </source>
</evidence>
<protein>
    <submittedName>
        <fullName evidence="2">Uncharacterized protein</fullName>
    </submittedName>
</protein>
<comment type="caution">
    <text evidence="2">The sequence shown here is derived from an EMBL/GenBank/DDBJ whole genome shotgun (WGS) entry which is preliminary data.</text>
</comment>
<dbReference type="RefSeq" id="WP_016471895.1">
    <property type="nucleotide sequence ID" value="NZ_BBQG01000007.1"/>
</dbReference>
<evidence type="ECO:0000313" key="3">
    <source>
        <dbReference type="Proteomes" id="UP000298111"/>
    </source>
</evidence>
<organism evidence="2 3">
    <name type="scientific">Streptomyces albus</name>
    <dbReference type="NCBI Taxonomy" id="1888"/>
    <lineage>
        <taxon>Bacteria</taxon>
        <taxon>Bacillati</taxon>
        <taxon>Actinomycetota</taxon>
        <taxon>Actinomycetes</taxon>
        <taxon>Kitasatosporales</taxon>
        <taxon>Streptomycetaceae</taxon>
        <taxon>Streptomyces</taxon>
    </lineage>
</organism>
<feature type="compositionally biased region" description="Basic and acidic residues" evidence="1">
    <location>
        <begin position="20"/>
        <end position="40"/>
    </location>
</feature>
<feature type="region of interest" description="Disordered" evidence="1">
    <location>
        <begin position="1"/>
        <end position="81"/>
    </location>
</feature>
<dbReference type="GeneID" id="75182409"/>
<sequence>MTDPINSQYDSHPLQPPPDDDSKNSDDQAEANPDKGKDFSGEVPALDTAWDKLPSFNDKPPLEEQSGGGGEKPTFSPDTNFTFKAGEVREAEQSMLNSTRTAVDGYEELRTKFLAEKDHVFGQGLRHEYDTESAIPVSMGNGMGSDRQHHNEPADFNGDEFGATMVPMMEKALAQVGSVLAATGEYIAMINIAGQMYSQADRESRFPPPPGG</sequence>
<reference evidence="2 3" key="1">
    <citation type="submission" date="2018-10" db="EMBL/GenBank/DDBJ databases">
        <title>Isolation of pseudouridimycin from Streptomyces albus DSM 40763.</title>
        <authorList>
            <person name="Rosenqvist P."/>
            <person name="Metsae-Ketelae M."/>
            <person name="Virta P."/>
        </authorList>
    </citation>
    <scope>NUCLEOTIDE SEQUENCE [LARGE SCALE GENOMIC DNA]</scope>
    <source>
        <strain evidence="2 3">DSM 40763</strain>
    </source>
</reference>
<feature type="compositionally biased region" description="Polar residues" evidence="1">
    <location>
        <begin position="1"/>
        <end position="10"/>
    </location>
</feature>
<gene>
    <name evidence="2" type="ORF">D8771_19710</name>
</gene>
<evidence type="ECO:0000256" key="1">
    <source>
        <dbReference type="SAM" id="MobiDB-lite"/>
    </source>
</evidence>
<proteinExistence type="predicted"/>
<dbReference type="AlphaFoldDB" id="A0A6C1C6Z8"/>
<dbReference type="EMBL" id="RCIY01000065">
    <property type="protein sequence ID" value="TGG81624.1"/>
    <property type="molecule type" value="Genomic_DNA"/>
</dbReference>
<accession>A0A6C1C6Z8</accession>